<dbReference type="InterPro" id="IPR036930">
    <property type="entry name" value="WGR_dom_sf"/>
</dbReference>
<gene>
    <name evidence="2" type="ORF">DFO73_10634</name>
</gene>
<dbReference type="InterPro" id="IPR025334">
    <property type="entry name" value="DUF4240"/>
</dbReference>
<dbReference type="RefSeq" id="WP_110065097.1">
    <property type="nucleotide sequence ID" value="NZ_QGTW01000006.1"/>
</dbReference>
<evidence type="ECO:0000259" key="1">
    <source>
        <dbReference type="PROSITE" id="PS51977"/>
    </source>
</evidence>
<dbReference type="Pfam" id="PF14024">
    <property type="entry name" value="DUF4240"/>
    <property type="match status" value="1"/>
</dbReference>
<organism evidence="2 3">
    <name type="scientific">Cytobacillus oceanisediminis</name>
    <dbReference type="NCBI Taxonomy" id="665099"/>
    <lineage>
        <taxon>Bacteria</taxon>
        <taxon>Bacillati</taxon>
        <taxon>Bacillota</taxon>
        <taxon>Bacilli</taxon>
        <taxon>Bacillales</taxon>
        <taxon>Bacillaceae</taxon>
        <taxon>Cytobacillus</taxon>
    </lineage>
</organism>
<dbReference type="InterPro" id="IPR049809">
    <property type="entry name" value="YehF/YfeS-like_WGR"/>
</dbReference>
<sequence length="263" mass="30854">METLLIYKDDVSNKFWKINVKGKVFTVNYGKVGSIGAVKTKVFESENLCQKEANRLIQSKLKKGYVGAALSAQVIKESTMTESLFWELVETAGKKGEDPDEQLEWLINNLTRRPVKDIVMFDYWFNQNYNKSYSSNLWAAAYIIMGGCSDDCFDYFRAWLLYQGKETYEDLMIDPEKIIPCLRDLEKEGDMPQFEDLLYVASMAYEEKTGLDEDQYYHLYEKLTGDSYLQPDIELDWDEDDEEGLRKKFPKLWERYGEDPLEY</sequence>
<dbReference type="EMBL" id="QGTW01000006">
    <property type="protein sequence ID" value="PWW28220.1"/>
    <property type="molecule type" value="Genomic_DNA"/>
</dbReference>
<dbReference type="GO" id="GO:0003677">
    <property type="term" value="F:DNA binding"/>
    <property type="evidence" value="ECO:0007669"/>
    <property type="project" value="UniProtKB-KW"/>
</dbReference>
<keyword evidence="2" id="KW-0238">DNA-binding</keyword>
<dbReference type="CDD" id="cd07996">
    <property type="entry name" value="WGR_MMR_like"/>
    <property type="match status" value="1"/>
</dbReference>
<dbReference type="InterPro" id="IPR008893">
    <property type="entry name" value="WGR_domain"/>
</dbReference>
<reference evidence="2 3" key="1">
    <citation type="submission" date="2018-05" db="EMBL/GenBank/DDBJ databases">
        <title>Freshwater and sediment microbial communities from various areas in North America, analyzing microbe dynamics in response to fracking.</title>
        <authorList>
            <person name="Lamendella R."/>
        </authorList>
    </citation>
    <scope>NUCLEOTIDE SEQUENCE [LARGE SCALE GENOMIC DNA]</scope>
    <source>
        <strain evidence="2 3">15_TX</strain>
    </source>
</reference>
<feature type="domain" description="WGR" evidence="1">
    <location>
        <begin position="1"/>
        <end position="79"/>
    </location>
</feature>
<accession>A0A2V2ZX05</accession>
<comment type="caution">
    <text evidence="2">The sequence shown here is derived from an EMBL/GenBank/DDBJ whole genome shotgun (WGS) entry which is preliminary data.</text>
</comment>
<dbReference type="SMART" id="SM00773">
    <property type="entry name" value="WGR"/>
    <property type="match status" value="1"/>
</dbReference>
<proteinExistence type="predicted"/>
<dbReference type="Gene3D" id="2.20.140.10">
    <property type="entry name" value="WGR domain"/>
    <property type="match status" value="1"/>
</dbReference>
<protein>
    <submittedName>
        <fullName evidence="2">Putative DNA-binding WGR domain protein</fullName>
    </submittedName>
</protein>
<dbReference type="InterPro" id="IPR050458">
    <property type="entry name" value="LolB"/>
</dbReference>
<dbReference type="OrthoDB" id="6200718at2"/>
<evidence type="ECO:0000313" key="2">
    <source>
        <dbReference type="EMBL" id="PWW28220.1"/>
    </source>
</evidence>
<dbReference type="PANTHER" id="PTHR30634:SF13">
    <property type="entry name" value="PROTEIN YEHF"/>
    <property type="match status" value="1"/>
</dbReference>
<dbReference type="PANTHER" id="PTHR30634">
    <property type="entry name" value="OUTER MEMBRANE LOLAB LIPOPROTEIN INSERTION APPARATUS"/>
    <property type="match status" value="1"/>
</dbReference>
<dbReference type="Pfam" id="PF05406">
    <property type="entry name" value="WGR"/>
    <property type="match status" value="1"/>
</dbReference>
<dbReference type="SUPFAM" id="SSF142921">
    <property type="entry name" value="WGR domain-like"/>
    <property type="match status" value="1"/>
</dbReference>
<dbReference type="Proteomes" id="UP000247150">
    <property type="component" value="Unassembled WGS sequence"/>
</dbReference>
<dbReference type="AlphaFoldDB" id="A0A2V2ZX05"/>
<name>A0A2V2ZX05_9BACI</name>
<dbReference type="PROSITE" id="PS51977">
    <property type="entry name" value="WGR"/>
    <property type="match status" value="1"/>
</dbReference>
<evidence type="ECO:0000313" key="3">
    <source>
        <dbReference type="Proteomes" id="UP000247150"/>
    </source>
</evidence>